<sequence>ARAKQAERRAVLRGTVDGNAAAAAVQSARTGASALRVTADVEAVEDSVGEIASCGASIVVADTAEDLVQELHTDQSARREVSALRAEADVVMVARSGASGEMAVDDSVGGIASCEASIVVAATADQSARREVSAEADVVMVARSGASGEMGAASGVSTLVEGIYGILPDDVLVSQAEQTESGGEQVVQPARRRERLRAARSRARRCRNMLLRHRNQLPFR</sequence>
<evidence type="ECO:0000256" key="1">
    <source>
        <dbReference type="SAM" id="MobiDB-lite"/>
    </source>
</evidence>
<feature type="non-terminal residue" evidence="2">
    <location>
        <position position="1"/>
    </location>
</feature>
<feature type="compositionally biased region" description="Basic residues" evidence="1">
    <location>
        <begin position="190"/>
        <end position="200"/>
    </location>
</feature>
<feature type="region of interest" description="Disordered" evidence="1">
    <location>
        <begin position="177"/>
        <end position="200"/>
    </location>
</feature>
<reference evidence="2" key="1">
    <citation type="submission" date="2021-02" db="EMBL/GenBank/DDBJ databases">
        <title>First Annotated Genome of the Yellow-green Alga Tribonema minus.</title>
        <authorList>
            <person name="Mahan K.M."/>
        </authorList>
    </citation>
    <scope>NUCLEOTIDE SEQUENCE</scope>
    <source>
        <strain evidence="2">UTEX B ZZ1240</strain>
    </source>
</reference>
<accession>A0A835Z2C2</accession>
<evidence type="ECO:0000313" key="3">
    <source>
        <dbReference type="Proteomes" id="UP000664859"/>
    </source>
</evidence>
<proteinExistence type="predicted"/>
<dbReference type="Proteomes" id="UP000664859">
    <property type="component" value="Unassembled WGS sequence"/>
</dbReference>
<name>A0A835Z2C2_9STRA</name>
<dbReference type="EMBL" id="JAFCMP010000123">
    <property type="protein sequence ID" value="KAG5185760.1"/>
    <property type="molecule type" value="Genomic_DNA"/>
</dbReference>
<keyword evidence="3" id="KW-1185">Reference proteome</keyword>
<comment type="caution">
    <text evidence="2">The sequence shown here is derived from an EMBL/GenBank/DDBJ whole genome shotgun (WGS) entry which is preliminary data.</text>
</comment>
<dbReference type="AlphaFoldDB" id="A0A835Z2C2"/>
<gene>
    <name evidence="2" type="ORF">JKP88DRAFT_41331</name>
</gene>
<organism evidence="2 3">
    <name type="scientific">Tribonema minus</name>
    <dbReference type="NCBI Taxonomy" id="303371"/>
    <lineage>
        <taxon>Eukaryota</taxon>
        <taxon>Sar</taxon>
        <taxon>Stramenopiles</taxon>
        <taxon>Ochrophyta</taxon>
        <taxon>PX clade</taxon>
        <taxon>Xanthophyceae</taxon>
        <taxon>Tribonematales</taxon>
        <taxon>Tribonemataceae</taxon>
        <taxon>Tribonema</taxon>
    </lineage>
</organism>
<protein>
    <submittedName>
        <fullName evidence="2">Uncharacterized protein</fullName>
    </submittedName>
</protein>
<evidence type="ECO:0000313" key="2">
    <source>
        <dbReference type="EMBL" id="KAG5185760.1"/>
    </source>
</evidence>